<evidence type="ECO:0000313" key="2">
    <source>
        <dbReference type="EMBL" id="NML61629.1"/>
    </source>
</evidence>
<keyword evidence="1" id="KW-1133">Transmembrane helix</keyword>
<accession>A0A848HNB9</accession>
<evidence type="ECO:0000313" key="3">
    <source>
        <dbReference type="Proteomes" id="UP000583752"/>
    </source>
</evidence>
<sequence length="127" mass="13975">MQIEIKDSALAGFNDLAKRELTKATLVFADDLLKESIRIEASNNSAGSTRQITSGMVVDAAMVIRRHLARPRQKLGVKLVRIGAAVLSMVVGFTYNATRLQDELYMVMFLVVAAMAIFLVILSTMLE</sequence>
<name>A0A848HNB9_9BURK</name>
<dbReference type="Proteomes" id="UP000583752">
    <property type="component" value="Unassembled WGS sequence"/>
</dbReference>
<keyword evidence="1" id="KW-0472">Membrane</keyword>
<keyword evidence="3" id="KW-1185">Reference proteome</keyword>
<reference evidence="2 3" key="1">
    <citation type="submission" date="2020-04" db="EMBL/GenBank/DDBJ databases">
        <title>Massilia sp. RP-1-19 isolated from soil.</title>
        <authorList>
            <person name="Dahal R.H."/>
        </authorList>
    </citation>
    <scope>NUCLEOTIDE SEQUENCE [LARGE SCALE GENOMIC DNA]</scope>
    <source>
        <strain evidence="2 3">RP-1-19</strain>
    </source>
</reference>
<gene>
    <name evidence="2" type="ORF">HHL21_11165</name>
</gene>
<protein>
    <submittedName>
        <fullName evidence="2">Uncharacterized protein</fullName>
    </submittedName>
</protein>
<evidence type="ECO:0000256" key="1">
    <source>
        <dbReference type="SAM" id="Phobius"/>
    </source>
</evidence>
<keyword evidence="1" id="KW-0812">Transmembrane</keyword>
<dbReference type="RefSeq" id="WP_169465717.1">
    <property type="nucleotide sequence ID" value="NZ_JABBGG010000005.1"/>
</dbReference>
<comment type="caution">
    <text evidence="2">The sequence shown here is derived from an EMBL/GenBank/DDBJ whole genome shotgun (WGS) entry which is preliminary data.</text>
</comment>
<organism evidence="2 3">
    <name type="scientific">Massilia polaris</name>
    <dbReference type="NCBI Taxonomy" id="2728846"/>
    <lineage>
        <taxon>Bacteria</taxon>
        <taxon>Pseudomonadati</taxon>
        <taxon>Pseudomonadota</taxon>
        <taxon>Betaproteobacteria</taxon>
        <taxon>Burkholderiales</taxon>
        <taxon>Oxalobacteraceae</taxon>
        <taxon>Telluria group</taxon>
        <taxon>Massilia</taxon>
    </lineage>
</organism>
<dbReference type="AlphaFoldDB" id="A0A848HNB9"/>
<dbReference type="EMBL" id="JABBGG010000005">
    <property type="protein sequence ID" value="NML61629.1"/>
    <property type="molecule type" value="Genomic_DNA"/>
</dbReference>
<proteinExistence type="predicted"/>
<feature type="transmembrane region" description="Helical" evidence="1">
    <location>
        <begin position="79"/>
        <end position="98"/>
    </location>
</feature>
<feature type="transmembrane region" description="Helical" evidence="1">
    <location>
        <begin position="104"/>
        <end position="126"/>
    </location>
</feature>